<comment type="caution">
    <text evidence="2">The sequence shown here is derived from an EMBL/GenBank/DDBJ whole genome shotgun (WGS) entry which is preliminary data.</text>
</comment>
<name>A0ABW2MUJ1_9FLAO</name>
<evidence type="ECO:0008006" key="4">
    <source>
        <dbReference type="Google" id="ProtNLM"/>
    </source>
</evidence>
<accession>A0ABW2MUJ1</accession>
<feature type="signal peptide" evidence="1">
    <location>
        <begin position="1"/>
        <end position="20"/>
    </location>
</feature>
<organism evidence="2 3">
    <name type="scientific">Jejudonia soesokkakensis</name>
    <dbReference type="NCBI Taxonomy" id="1323432"/>
    <lineage>
        <taxon>Bacteria</taxon>
        <taxon>Pseudomonadati</taxon>
        <taxon>Bacteroidota</taxon>
        <taxon>Flavobacteriia</taxon>
        <taxon>Flavobacteriales</taxon>
        <taxon>Flavobacteriaceae</taxon>
        <taxon>Jejudonia</taxon>
    </lineage>
</organism>
<dbReference type="EMBL" id="JBHTBN010000002">
    <property type="protein sequence ID" value="MFC7357341.1"/>
    <property type="molecule type" value="Genomic_DNA"/>
</dbReference>
<evidence type="ECO:0000313" key="2">
    <source>
        <dbReference type="EMBL" id="MFC7357341.1"/>
    </source>
</evidence>
<evidence type="ECO:0000313" key="3">
    <source>
        <dbReference type="Proteomes" id="UP001596415"/>
    </source>
</evidence>
<keyword evidence="3" id="KW-1185">Reference proteome</keyword>
<dbReference type="RefSeq" id="WP_380217183.1">
    <property type="nucleotide sequence ID" value="NZ_JBHTBN010000002.1"/>
</dbReference>
<evidence type="ECO:0000256" key="1">
    <source>
        <dbReference type="SAM" id="SignalP"/>
    </source>
</evidence>
<feature type="chain" id="PRO_5046832784" description="Adhesin domain-containing protein" evidence="1">
    <location>
        <begin position="21"/>
        <end position="361"/>
    </location>
</feature>
<dbReference type="Proteomes" id="UP001596415">
    <property type="component" value="Unassembled WGS sequence"/>
</dbReference>
<reference evidence="3" key="1">
    <citation type="journal article" date="2019" name="Int. J. Syst. Evol. Microbiol.">
        <title>The Global Catalogue of Microorganisms (GCM) 10K type strain sequencing project: providing services to taxonomists for standard genome sequencing and annotation.</title>
        <authorList>
            <consortium name="The Broad Institute Genomics Platform"/>
            <consortium name="The Broad Institute Genome Sequencing Center for Infectious Disease"/>
            <person name="Wu L."/>
            <person name="Ma J."/>
        </authorList>
    </citation>
    <scope>NUCLEOTIDE SEQUENCE [LARGE SCALE GENOMIC DNA]</scope>
    <source>
        <strain evidence="3">CGMCC 1.16306</strain>
    </source>
</reference>
<protein>
    <recommendedName>
        <fullName evidence="4">Adhesin domain-containing protein</fullName>
    </recommendedName>
</protein>
<keyword evidence="1" id="KW-0732">Signal</keyword>
<sequence>MKLLYKTILLVLLLPTITLANDTNPKWKHNKEKTIKKEFNVNKDAGLRVDNSYGNIDIITWSENRTVIEVTIKASGNDEEAVQEKLEMTTVEFTANGSLVTAKTKFGEKSGTSWNLWGKKNSISIEVNYKIKLPVTNTVDLDNSYGSISINKLEGNAKINCDYGQLIIGELLAENNYINFDYTDKSTIRYMKSGKIDADYSAFTLDETERLELVADYTQSQILKVGDLNFNCDYGKISIGDSGDILGRGDYLNTSIGAVSGNLNLNTDYGSVKVDKLLKSAKNVTISSDYTGVKLGIENGYNFDFAMTLSYADLSGKDLVTITNSDKGYTNKKYLGYHGSKNSGNKMNINSSYGGITLTKN</sequence>
<proteinExistence type="predicted"/>
<gene>
    <name evidence="2" type="ORF">ACFQO1_06560</name>
</gene>